<dbReference type="OrthoDB" id="9792148at2"/>
<protein>
    <submittedName>
        <fullName evidence="5">Transcriptional regulator, CdaR</fullName>
    </submittedName>
</protein>
<dbReference type="PANTHER" id="PTHR33744:SF15">
    <property type="entry name" value="CARBOHYDRATE DIACID REGULATOR"/>
    <property type="match status" value="1"/>
</dbReference>
<dbReference type="AlphaFoldDB" id="G7V5L5"/>
<feature type="domain" description="CdaR GGDEF-like" evidence="4">
    <location>
        <begin position="143"/>
        <end position="279"/>
    </location>
</feature>
<dbReference type="InterPro" id="IPR025736">
    <property type="entry name" value="PucR_C-HTH_dom"/>
</dbReference>
<dbReference type="InterPro" id="IPR008599">
    <property type="entry name" value="Diacid_rec"/>
</dbReference>
<gene>
    <name evidence="5" type="ordered locus">Tlie_1194</name>
</gene>
<reference evidence="5 6" key="2">
    <citation type="journal article" date="2012" name="Stand. Genomic Sci.">
        <title>Genome sequence of the moderately thermophilic, amino-acid-degrading and sulfur-reducing bacterium Thermovirga lienii type strain (Cas60314(T)).</title>
        <authorList>
            <person name="Goker M."/>
            <person name="Saunders E."/>
            <person name="Lapidus A."/>
            <person name="Nolan M."/>
            <person name="Lucas S."/>
            <person name="Hammon N."/>
            <person name="Deshpande S."/>
            <person name="Cheng J.F."/>
            <person name="Han C."/>
            <person name="Tapia R."/>
            <person name="Goodwin L.A."/>
            <person name="Pitluck S."/>
            <person name="Liolios K."/>
            <person name="Mavromatis K."/>
            <person name="Pagani I."/>
            <person name="Ivanova N."/>
            <person name="Mikhailova N."/>
            <person name="Pati A."/>
            <person name="Chen A."/>
            <person name="Palaniappan K."/>
            <person name="Land M."/>
            <person name="Chang Y.J."/>
            <person name="Jeffries C.D."/>
            <person name="Brambilla E.M."/>
            <person name="Rohde M."/>
            <person name="Spring S."/>
            <person name="Detter J.C."/>
            <person name="Woyke T."/>
            <person name="Bristow J."/>
            <person name="Eisen J.A."/>
            <person name="Markowitz V."/>
            <person name="Hugenholtz P."/>
            <person name="Kyrpides N.C."/>
            <person name="Klenk H.P."/>
        </authorList>
    </citation>
    <scope>NUCLEOTIDE SEQUENCE [LARGE SCALE GENOMIC DNA]</scope>
    <source>
        <strain evidence="6">ATCC BAA-1197 / DSM 17291 / Cas60314</strain>
    </source>
</reference>
<dbReference type="Pfam" id="PF05651">
    <property type="entry name" value="Diacid_rec"/>
    <property type="match status" value="1"/>
</dbReference>
<evidence type="ECO:0000313" key="5">
    <source>
        <dbReference type="EMBL" id="AER66925.1"/>
    </source>
</evidence>
<reference evidence="6" key="1">
    <citation type="submission" date="2011-10" db="EMBL/GenBank/DDBJ databases">
        <title>The complete genome of chromosome of Thermovirga lienii DSM 17291.</title>
        <authorList>
            <consortium name="US DOE Joint Genome Institute (JGI-PGF)"/>
            <person name="Lucas S."/>
            <person name="Copeland A."/>
            <person name="Lapidus A."/>
            <person name="Glavina del Rio T."/>
            <person name="Dalin E."/>
            <person name="Tice H."/>
            <person name="Bruce D."/>
            <person name="Goodwin L."/>
            <person name="Pitluck S."/>
            <person name="Peters L."/>
            <person name="Mikhailova N."/>
            <person name="Saunders E."/>
            <person name="Kyrpides N."/>
            <person name="Mavromatis K."/>
            <person name="Ivanova N."/>
            <person name="Last F.I."/>
            <person name="Brettin T."/>
            <person name="Detter J.C."/>
            <person name="Han C."/>
            <person name="Larimer F."/>
            <person name="Land M."/>
            <person name="Hauser L."/>
            <person name="Markowitz V."/>
            <person name="Cheng J.-F."/>
            <person name="Hugenholtz P."/>
            <person name="Woyke T."/>
            <person name="Wu D."/>
            <person name="Spring S."/>
            <person name="Schroeder M."/>
            <person name="Brambilla E.-M."/>
            <person name="Klenk H.-P."/>
            <person name="Eisen J.A."/>
        </authorList>
    </citation>
    <scope>NUCLEOTIDE SEQUENCE [LARGE SCALE GENOMIC DNA]</scope>
    <source>
        <strain evidence="6">ATCC BAA-1197 / DSM 17291 / Cas60314</strain>
    </source>
</reference>
<comment type="similarity">
    <text evidence="1">Belongs to the CdaR family.</text>
</comment>
<dbReference type="HOGENOM" id="CLU_043769_1_1_0"/>
<dbReference type="InterPro" id="IPR051448">
    <property type="entry name" value="CdaR-like_regulators"/>
</dbReference>
<dbReference type="Gene3D" id="1.10.10.2840">
    <property type="entry name" value="PucR C-terminal helix-turn-helix domain"/>
    <property type="match status" value="1"/>
</dbReference>
<sequence>MLERFAQIICETTWKIIGYEVIITDPKAVIIGSSNPERIGTIHQPSIEAMKLKQEIFTDEIEATNWPGVKPGVTLPISLGGEVVGSIAIAGNHKEVAKYGHLVQKHAEIFLHEQVLTESSLARERALSDLVSLLASFRPSEDDPSVILVRGKELGFNLNKPRICLAIELNNPNTGETGEMVTFNTVRNTILPILRNEFNDPEDIVAHIGEVRFSVIKSLPSRIVEDPKTMQDKFIEAYQALQRNLDKYSYKVYVGIGNLAKGVEALHESYKNSWKAINIASDKALGIYSIGSYRIEELLSTVNKSDAKSFVSQTLGDLEKLSDWNEIRRTFMAWIENPFNPRIVSKKLNIHRNTLNYRLDKIKKTSHLNPRNFKDAFCLFLAITMQSNKNI</sequence>
<organism evidence="5 6">
    <name type="scientific">Thermovirga lienii (strain ATCC BAA-1197 / DSM 17291 / Cas60314)</name>
    <dbReference type="NCBI Taxonomy" id="580340"/>
    <lineage>
        <taxon>Bacteria</taxon>
        <taxon>Thermotogati</taxon>
        <taxon>Synergistota</taxon>
        <taxon>Synergistia</taxon>
        <taxon>Synergistales</taxon>
        <taxon>Thermovirgaceae</taxon>
        <taxon>Thermovirga</taxon>
    </lineage>
</organism>
<feature type="domain" description="PucR C-terminal helix-turn-helix" evidence="3">
    <location>
        <begin position="329"/>
        <end position="383"/>
    </location>
</feature>
<evidence type="ECO:0000313" key="6">
    <source>
        <dbReference type="Proteomes" id="UP000005868"/>
    </source>
</evidence>
<dbReference type="EMBL" id="CP003096">
    <property type="protein sequence ID" value="AER66925.1"/>
    <property type="molecule type" value="Genomic_DNA"/>
</dbReference>
<dbReference type="STRING" id="580340.Tlie_1194"/>
<proteinExistence type="inferred from homology"/>
<dbReference type="Pfam" id="PF17853">
    <property type="entry name" value="GGDEF_2"/>
    <property type="match status" value="1"/>
</dbReference>
<evidence type="ECO:0000259" key="3">
    <source>
        <dbReference type="Pfam" id="PF13556"/>
    </source>
</evidence>
<evidence type="ECO:0000256" key="1">
    <source>
        <dbReference type="ARBA" id="ARBA00006754"/>
    </source>
</evidence>
<keyword evidence="6" id="KW-1185">Reference proteome</keyword>
<dbReference type="eggNOG" id="COG3835">
    <property type="taxonomic scope" value="Bacteria"/>
</dbReference>
<dbReference type="Pfam" id="PF13556">
    <property type="entry name" value="HTH_30"/>
    <property type="match status" value="1"/>
</dbReference>
<accession>G7V5L5</accession>
<dbReference type="PANTHER" id="PTHR33744">
    <property type="entry name" value="CARBOHYDRATE DIACID REGULATOR"/>
    <property type="match status" value="1"/>
</dbReference>
<evidence type="ECO:0000259" key="2">
    <source>
        <dbReference type="Pfam" id="PF05651"/>
    </source>
</evidence>
<evidence type="ECO:0000259" key="4">
    <source>
        <dbReference type="Pfam" id="PF17853"/>
    </source>
</evidence>
<dbReference type="Proteomes" id="UP000005868">
    <property type="component" value="Chromosome"/>
</dbReference>
<dbReference type="InterPro" id="IPR041522">
    <property type="entry name" value="CdaR_GGDEF"/>
</dbReference>
<dbReference type="KEGG" id="tli:Tlie_1194"/>
<name>G7V5L5_THELD</name>
<dbReference type="InterPro" id="IPR042070">
    <property type="entry name" value="PucR_C-HTH_sf"/>
</dbReference>
<feature type="domain" description="Putative sugar diacid recognition" evidence="2">
    <location>
        <begin position="3"/>
        <end position="132"/>
    </location>
</feature>